<feature type="region of interest" description="Disordered" evidence="1">
    <location>
        <begin position="1"/>
        <end position="111"/>
    </location>
</feature>
<feature type="compositionally biased region" description="Low complexity" evidence="1">
    <location>
        <begin position="1016"/>
        <end position="1048"/>
    </location>
</feature>
<feature type="compositionally biased region" description="Basic and acidic residues" evidence="1">
    <location>
        <begin position="31"/>
        <end position="45"/>
    </location>
</feature>
<evidence type="ECO:0000313" key="3">
    <source>
        <dbReference type="EMBL" id="QKD05977.1"/>
    </source>
</evidence>
<name>A0A6M7WV05_RHILI</name>
<dbReference type="SMART" id="SM00671">
    <property type="entry name" value="SEL1"/>
    <property type="match status" value="4"/>
</dbReference>
<proteinExistence type="predicted"/>
<organism evidence="3 4">
    <name type="scientific">Mesorhizobium loti R88b</name>
    <dbReference type="NCBI Taxonomy" id="935548"/>
    <lineage>
        <taxon>Bacteria</taxon>
        <taxon>Pseudomonadati</taxon>
        <taxon>Pseudomonadota</taxon>
        <taxon>Alphaproteobacteria</taxon>
        <taxon>Hyphomicrobiales</taxon>
        <taxon>Phyllobacteriaceae</taxon>
        <taxon>Mesorhizobium</taxon>
    </lineage>
</organism>
<feature type="compositionally biased region" description="Polar residues" evidence="1">
    <location>
        <begin position="19"/>
        <end position="30"/>
    </location>
</feature>
<feature type="compositionally biased region" description="Basic and acidic residues" evidence="1">
    <location>
        <begin position="723"/>
        <end position="745"/>
    </location>
</feature>
<dbReference type="Proteomes" id="UP000503017">
    <property type="component" value="Chromosome"/>
</dbReference>
<dbReference type="InterPro" id="IPR036365">
    <property type="entry name" value="PGBD-like_sf"/>
</dbReference>
<feature type="region of interest" description="Disordered" evidence="1">
    <location>
        <begin position="1016"/>
        <end position="1098"/>
    </location>
</feature>
<dbReference type="Pfam" id="PF08238">
    <property type="entry name" value="Sel1"/>
    <property type="match status" value="4"/>
</dbReference>
<feature type="compositionally biased region" description="Low complexity" evidence="1">
    <location>
        <begin position="53"/>
        <end position="72"/>
    </location>
</feature>
<feature type="compositionally biased region" description="Polar residues" evidence="1">
    <location>
        <begin position="948"/>
        <end position="959"/>
    </location>
</feature>
<evidence type="ECO:0000256" key="1">
    <source>
        <dbReference type="SAM" id="MobiDB-lite"/>
    </source>
</evidence>
<gene>
    <name evidence="3" type="ORF">EB235_34910</name>
</gene>
<feature type="compositionally biased region" description="Low complexity" evidence="1">
    <location>
        <begin position="1061"/>
        <end position="1098"/>
    </location>
</feature>
<dbReference type="InterPro" id="IPR002477">
    <property type="entry name" value="Peptidoglycan-bd-like"/>
</dbReference>
<feature type="compositionally biased region" description="Pro residues" evidence="1">
    <location>
        <begin position="96"/>
        <end position="107"/>
    </location>
</feature>
<dbReference type="PANTHER" id="PTHR11102">
    <property type="entry name" value="SEL-1-LIKE PROTEIN"/>
    <property type="match status" value="1"/>
</dbReference>
<dbReference type="SUPFAM" id="SSF81901">
    <property type="entry name" value="HCP-like"/>
    <property type="match status" value="1"/>
</dbReference>
<dbReference type="InterPro" id="IPR036366">
    <property type="entry name" value="PGBDSf"/>
</dbReference>
<dbReference type="InterPro" id="IPR011990">
    <property type="entry name" value="TPR-like_helical_dom_sf"/>
</dbReference>
<protein>
    <submittedName>
        <fullName evidence="3">Peptidoglycan-binding protein</fullName>
    </submittedName>
</protein>
<dbReference type="Pfam" id="PF01471">
    <property type="entry name" value="PG_binding_1"/>
    <property type="match status" value="1"/>
</dbReference>
<dbReference type="InterPro" id="IPR006597">
    <property type="entry name" value="Sel1-like"/>
</dbReference>
<evidence type="ECO:0000259" key="2">
    <source>
        <dbReference type="Pfam" id="PF01471"/>
    </source>
</evidence>
<feature type="region of interest" description="Disordered" evidence="1">
    <location>
        <begin position="798"/>
        <end position="835"/>
    </location>
</feature>
<feature type="domain" description="Peptidoglycan binding-like" evidence="2">
    <location>
        <begin position="1331"/>
        <end position="1384"/>
    </location>
</feature>
<dbReference type="PANTHER" id="PTHR11102:SF160">
    <property type="entry name" value="ERAD-ASSOCIATED E3 UBIQUITIN-PROTEIN LIGASE COMPONENT HRD3"/>
    <property type="match status" value="1"/>
</dbReference>
<dbReference type="InterPro" id="IPR050767">
    <property type="entry name" value="Sel1_AlgK"/>
</dbReference>
<dbReference type="EMBL" id="CP033367">
    <property type="protein sequence ID" value="QKD05977.1"/>
    <property type="molecule type" value="Genomic_DNA"/>
</dbReference>
<feature type="region of interest" description="Disordered" evidence="1">
    <location>
        <begin position="711"/>
        <end position="750"/>
    </location>
</feature>
<sequence>MNNKRSYLDTLNAGRQRRPQTTLEQLNRSLETLEQRLGQTREEVTARPAPRQYGADPRYPAADPRYPATDPRSPAMDPRSPATQPTGQQRWYEDPQPAPRPQNPTPAPSFDQNYQAIARDIDRVRGQEDGVAMVGKIAGELRGMREELRHQMTSGLQREFDALRKDIDRAFQANAQPGASGKGSAELGVEFERLSGAIKSLSEKSDDRSVNLLRLELEQVKSALDTLAREESVQKVDRRWDDFDRRWSAFEDRVDADQRKRSDDPGLAALTGRLDQISNAVNNLPESLSLRSLEEKVRTLAGAVEHFASQQDNRGSDTLGMIDERLDEISRAIVASTVAAQANSVDHEAFERIEKRIDSLARQIEEVAQDHPGNAVMDRLGVLSSRVDELAGRANLPEQAMERLAKQITLIADKIDQAPAMPDADYIFQGLEQRFDVLSGMMERRQGDAIEQGNMLFRDLERRLDEVADRLDQRMPQVDSAGIMDAIDARFTALATRIETRAPDPAGEAAIRGLESRLEEISSRLDASAAQVAGIDPALIRSLEAQVAGLSAHLSKPSTPLPEFEDISPRLDEIEKALAGTRDSILGAAREAAESAVRSLAGSNANATAVSGLAQDLKTLETLTRRSDERNSRTFEAIHDTLLKIVDRLGSLETSEPSEALSELLDTAPAEPNAWRGAKRSKMAVEAPSMDIDEPMPLTGDMADLDGRAAAILGNDPGSRSDPGPRGDFGTRSDLGTRIDPRGELSTRSPAEAAAAAAIAALGSDTVAAKDAPAGRKSMFGGLARAFKGKKAADIPPLAGSAPSADIPSVDLDEPLDPKVANRPLEPGSGAPDLNAIMKRVRDERGQPAKPSDGDAAKSDFIAAARRAAQAAAAEADALKRQSTMKGPVKALRIGDLLKARRKPILMAAAAIMLALAGLQLGKAFFSDPAQVATNDAAPIVASQPVQTASLETTSQPKTEAQLAATDNAPAPAVRQAEPSVPVAKDNMVAQTALAMPSDTDAIAKTAPATGSAAAPVASATSSGPSAPASDSTASVAPASAAPISTTPMDTMASEPAAVGGAQATDTDAQPATAAPIAASDGTAKDTTGAVAPADAPTATTTAKFDIPADAGPAALRDAAASGDAKALFEIGSRYAESRGVKEDMAAAAKWYEKSAELGFAPAEYRIGNFYEKGIGVARDIKKSKTWYQLSAEQGNASAMHNLAVLFAMAADGVTDNESAAHWFQEAADLGVKDSQFNLGILAAKGVGMKQNLEESYKWFALVAKTGDKDAAAKRDEIANALRPEQLDRARAATELWKAKPLNPAANSADIPESWQEGTPQTTAGIDMKKAVKNIQLILNKNGYDAGGADGVMGEKTKNAIIAFQTDNKLPATGAVDEKLVKALLARK</sequence>
<dbReference type="Gene3D" id="1.10.101.10">
    <property type="entry name" value="PGBD-like superfamily/PGBD"/>
    <property type="match status" value="1"/>
</dbReference>
<accession>A0A6M7WV05</accession>
<dbReference type="Gene3D" id="1.25.40.10">
    <property type="entry name" value="Tetratricopeptide repeat domain"/>
    <property type="match status" value="1"/>
</dbReference>
<reference evidence="3 4" key="1">
    <citation type="submission" date="2018-10" db="EMBL/GenBank/DDBJ databases">
        <authorList>
            <person name="Perry B.J."/>
            <person name="Sullivan J.T."/>
            <person name="Murphy R.J.T."/>
            <person name="Ramsay J.P."/>
            <person name="Ronson C.W."/>
        </authorList>
    </citation>
    <scope>NUCLEOTIDE SEQUENCE [LARGE SCALE GENOMIC DNA]</scope>
    <source>
        <strain evidence="3 4">R88b</strain>
    </source>
</reference>
<feature type="region of interest" description="Disordered" evidence="1">
    <location>
        <begin position="948"/>
        <end position="982"/>
    </location>
</feature>
<evidence type="ECO:0000313" key="4">
    <source>
        <dbReference type="Proteomes" id="UP000503017"/>
    </source>
</evidence>
<dbReference type="SUPFAM" id="SSF47090">
    <property type="entry name" value="PGBD-like"/>
    <property type="match status" value="1"/>
</dbReference>
<dbReference type="RefSeq" id="WP_027033034.1">
    <property type="nucleotide sequence ID" value="NZ_CP033367.1"/>
</dbReference>